<evidence type="ECO:0000313" key="3">
    <source>
        <dbReference type="Proteomes" id="UP000887578"/>
    </source>
</evidence>
<dbReference type="Gene3D" id="1.20.1070.10">
    <property type="entry name" value="Rhodopsin 7-helix transmembrane proteins"/>
    <property type="match status" value="1"/>
</dbReference>
<keyword evidence="1" id="KW-0472">Membrane</keyword>
<organism evidence="3 4">
    <name type="scientific">Panagrolaimus davidi</name>
    <dbReference type="NCBI Taxonomy" id="227884"/>
    <lineage>
        <taxon>Eukaryota</taxon>
        <taxon>Metazoa</taxon>
        <taxon>Ecdysozoa</taxon>
        <taxon>Nematoda</taxon>
        <taxon>Chromadorea</taxon>
        <taxon>Rhabditida</taxon>
        <taxon>Tylenchina</taxon>
        <taxon>Panagrolaimomorpha</taxon>
        <taxon>Panagrolaimoidea</taxon>
        <taxon>Panagrolaimidae</taxon>
        <taxon>Panagrolaimus</taxon>
    </lineage>
</organism>
<dbReference type="WBParaSite" id="PDA_v2.g21549.t1">
    <property type="protein sequence ID" value="PDA_v2.g21549.t1"/>
    <property type="gene ID" value="PDA_v2.g21549"/>
</dbReference>
<evidence type="ECO:0000259" key="2">
    <source>
        <dbReference type="PROSITE" id="PS50097"/>
    </source>
</evidence>
<dbReference type="Gene3D" id="3.30.710.10">
    <property type="entry name" value="Potassium Channel Kv1.1, Chain A"/>
    <property type="match status" value="1"/>
</dbReference>
<feature type="transmembrane region" description="Helical" evidence="1">
    <location>
        <begin position="480"/>
        <end position="507"/>
    </location>
</feature>
<proteinExistence type="predicted"/>
<dbReference type="Pfam" id="PF00651">
    <property type="entry name" value="BTB"/>
    <property type="match status" value="1"/>
</dbReference>
<dbReference type="InterPro" id="IPR000210">
    <property type="entry name" value="BTB/POZ_dom"/>
</dbReference>
<feature type="transmembrane region" description="Helical" evidence="1">
    <location>
        <begin position="435"/>
        <end position="460"/>
    </location>
</feature>
<dbReference type="InterPro" id="IPR011333">
    <property type="entry name" value="SKP1/BTB/POZ_sf"/>
</dbReference>
<dbReference type="Proteomes" id="UP000887578">
    <property type="component" value="Unplaced"/>
</dbReference>
<dbReference type="CDD" id="cd18186">
    <property type="entry name" value="BTB_POZ_ZBTB_KLHL-like"/>
    <property type="match status" value="1"/>
</dbReference>
<dbReference type="SUPFAM" id="SSF81321">
    <property type="entry name" value="Family A G protein-coupled receptor-like"/>
    <property type="match status" value="1"/>
</dbReference>
<dbReference type="SUPFAM" id="SSF49599">
    <property type="entry name" value="TRAF domain-like"/>
    <property type="match status" value="1"/>
</dbReference>
<accession>A0A914PSB5</accession>
<keyword evidence="1" id="KW-1133">Transmembrane helix</keyword>
<protein>
    <submittedName>
        <fullName evidence="4">BTB domain-containing protein</fullName>
    </submittedName>
</protein>
<evidence type="ECO:0000256" key="1">
    <source>
        <dbReference type="SAM" id="Phobius"/>
    </source>
</evidence>
<feature type="domain" description="BTB" evidence="2">
    <location>
        <begin position="195"/>
        <end position="266"/>
    </location>
</feature>
<sequence>MSALKFPNFKTNYTYNWVFAKEEIVQCPENQALWGSVQDFGPPYGPWMLSFYPNGYHSSVPAKFAFILQSSFSKYDNVPSCLARAELTLSNDDDPEKSSNVKFSNRFHSISKINPFIGCGWYRKNFFEKFPEAQSWNNIRVSLVCFFTEIENKIIDEKNWITYKFLAENVVSYISDYFFSLDLDKQKLEQQNVDCNVIYYVKPFYAMQEKEISIPMHKSLLIKQSEFFAEYFEKNCDDRITFLNFSEKCVKDIIIFCYKNELDSYTAEHVAFAAKYKMNELLQKADEYLSTVTKKSNHSIKVYYYFLPHGTKKRSNTFSLFPETKKIAAGILLHSIEYFGIRKLYKQFIGFRLILGQKIIDILLLYQFGIWPGIVCLTKNTLIPIEYKEYAHVYLDTTWFSMCYLTVLISFSRLICVIFPVYFRQFGKKQCYICFVIACGTAFLQSIGVHTTSWFVSLYYDPEVYGTTGDFKKHQNGGTATYYFITNGFVMITYLLVYSVIAFTMIVRRKLFKNVSGTVTTNTVTNIKNGGNPRRNVSSNSVEIRLMISCIASALLFITGQFLINGGLGQSKWTGYYVMLIFSLQALTPPIFRLIFSNILKKETLTSIKKCLLRKNSPSIVIAREGSNHINAITTSNELLKNNPIQIS</sequence>
<keyword evidence="1" id="KW-0812">Transmembrane</keyword>
<dbReference type="PROSITE" id="PS50097">
    <property type="entry name" value="BTB"/>
    <property type="match status" value="1"/>
</dbReference>
<dbReference type="SUPFAM" id="SSF54695">
    <property type="entry name" value="POZ domain"/>
    <property type="match status" value="1"/>
</dbReference>
<keyword evidence="3" id="KW-1185">Reference proteome</keyword>
<name>A0A914PSB5_9BILA</name>
<evidence type="ECO:0000313" key="4">
    <source>
        <dbReference type="WBParaSite" id="PDA_v2.g21549.t1"/>
    </source>
</evidence>
<feature type="transmembrane region" description="Helical" evidence="1">
    <location>
        <begin position="544"/>
        <end position="564"/>
    </location>
</feature>
<feature type="transmembrane region" description="Helical" evidence="1">
    <location>
        <begin position="399"/>
        <end position="423"/>
    </location>
</feature>
<dbReference type="AlphaFoldDB" id="A0A914PSB5"/>
<feature type="transmembrane region" description="Helical" evidence="1">
    <location>
        <begin position="576"/>
        <end position="596"/>
    </location>
</feature>
<reference evidence="4" key="1">
    <citation type="submission" date="2022-11" db="UniProtKB">
        <authorList>
            <consortium name="WormBaseParasite"/>
        </authorList>
    </citation>
    <scope>IDENTIFICATION</scope>
</reference>